<feature type="compositionally biased region" description="Basic and acidic residues" evidence="1">
    <location>
        <begin position="19"/>
        <end position="44"/>
    </location>
</feature>
<evidence type="ECO:0000313" key="3">
    <source>
        <dbReference type="Proteomes" id="UP000233769"/>
    </source>
</evidence>
<reference evidence="3" key="1">
    <citation type="submission" date="2017-10" db="EMBL/GenBank/DDBJ databases">
        <authorList>
            <person name="Regsiter A."/>
            <person name="William W."/>
        </authorList>
    </citation>
    <scope>NUCLEOTIDE SEQUENCE [LARGE SCALE GENOMIC DNA]</scope>
</reference>
<protein>
    <submittedName>
        <fullName evidence="2">Uncharacterized protein</fullName>
    </submittedName>
</protein>
<dbReference type="Proteomes" id="UP000233769">
    <property type="component" value="Chromosome tk0001"/>
</dbReference>
<evidence type="ECO:0000256" key="1">
    <source>
        <dbReference type="SAM" id="MobiDB-lite"/>
    </source>
</evidence>
<evidence type="ECO:0000313" key="2">
    <source>
        <dbReference type="EMBL" id="SOR29552.1"/>
    </source>
</evidence>
<accession>A0A2N9AQI2</accession>
<sequence length="98" mass="10981">MAANTAGRASRAGAGHPGLLDHRYRVRSNDRRRSGEPEVRSGHREVRRLSDVRVHALLTHVLPMGTVRAGAGRHQRRGDHDDHRRQPKRYGTSGLHCP</sequence>
<organism evidence="2 3">
    <name type="scientific">Methylorubrum extorquens</name>
    <name type="common">Methylobacterium dichloromethanicum</name>
    <name type="synonym">Methylobacterium extorquens</name>
    <dbReference type="NCBI Taxonomy" id="408"/>
    <lineage>
        <taxon>Bacteria</taxon>
        <taxon>Pseudomonadati</taxon>
        <taxon>Pseudomonadota</taxon>
        <taxon>Alphaproteobacteria</taxon>
        <taxon>Hyphomicrobiales</taxon>
        <taxon>Methylobacteriaceae</taxon>
        <taxon>Methylorubrum</taxon>
    </lineage>
</organism>
<proteinExistence type="predicted"/>
<dbReference type="AlphaFoldDB" id="A0A2N9AQI2"/>
<feature type="region of interest" description="Disordered" evidence="1">
    <location>
        <begin position="65"/>
        <end position="98"/>
    </location>
</feature>
<gene>
    <name evidence="2" type="ORF">TK0001_2950</name>
</gene>
<feature type="region of interest" description="Disordered" evidence="1">
    <location>
        <begin position="1"/>
        <end position="44"/>
    </location>
</feature>
<name>A0A2N9AQI2_METEX</name>
<dbReference type="EMBL" id="LT962688">
    <property type="protein sequence ID" value="SOR29552.1"/>
    <property type="molecule type" value="Genomic_DNA"/>
</dbReference>